<reference evidence="5 6" key="1">
    <citation type="submission" date="2018-08" db="EMBL/GenBank/DDBJ databases">
        <title>Genome and evolution of the arbuscular mycorrhizal fungus Diversispora epigaea (formerly Glomus versiforme) and its bacterial endosymbionts.</title>
        <authorList>
            <person name="Sun X."/>
            <person name="Fei Z."/>
            <person name="Harrison M."/>
        </authorList>
    </citation>
    <scope>NUCLEOTIDE SEQUENCE [LARGE SCALE GENOMIC DNA]</scope>
    <source>
        <strain evidence="5 6">IT104</strain>
    </source>
</reference>
<accession>A0A397IA18</accession>
<evidence type="ECO:0000259" key="4">
    <source>
        <dbReference type="PROSITE" id="PS50011"/>
    </source>
</evidence>
<evidence type="ECO:0000313" key="6">
    <source>
        <dbReference type="Proteomes" id="UP000266861"/>
    </source>
</evidence>
<dbReference type="AlphaFoldDB" id="A0A397IA18"/>
<keyword evidence="3" id="KW-0964">Secreted</keyword>
<dbReference type="InterPro" id="IPR011009">
    <property type="entry name" value="Kinase-like_dom_sf"/>
</dbReference>
<evidence type="ECO:0000256" key="2">
    <source>
        <dbReference type="ARBA" id="ARBA00004613"/>
    </source>
</evidence>
<dbReference type="Pfam" id="PF20147">
    <property type="entry name" value="Crinkler"/>
    <property type="match status" value="1"/>
</dbReference>
<keyword evidence="6" id="KW-1185">Reference proteome</keyword>
<dbReference type="Pfam" id="PF00069">
    <property type="entry name" value="Pkinase"/>
    <property type="match status" value="1"/>
</dbReference>
<dbReference type="Gene3D" id="1.10.510.10">
    <property type="entry name" value="Transferase(Phosphotransferase) domain 1"/>
    <property type="match status" value="1"/>
</dbReference>
<gene>
    <name evidence="5" type="ORF">Glove_274g2</name>
</gene>
<comment type="caution">
    <text evidence="5">The sequence shown here is derived from an EMBL/GenBank/DDBJ whole genome shotgun (WGS) entry which is preliminary data.</text>
</comment>
<dbReference type="PROSITE" id="PS50011">
    <property type="entry name" value="PROTEIN_KINASE_DOM"/>
    <property type="match status" value="1"/>
</dbReference>
<dbReference type="GO" id="GO:0005524">
    <property type="term" value="F:ATP binding"/>
    <property type="evidence" value="ECO:0007669"/>
    <property type="project" value="InterPro"/>
</dbReference>
<evidence type="ECO:0000313" key="5">
    <source>
        <dbReference type="EMBL" id="RHZ70234.1"/>
    </source>
</evidence>
<evidence type="ECO:0000256" key="1">
    <source>
        <dbReference type="ARBA" id="ARBA00004340"/>
    </source>
</evidence>
<feature type="domain" description="Protein kinase" evidence="4">
    <location>
        <begin position="450"/>
        <end position="671"/>
    </location>
</feature>
<dbReference type="GO" id="GO:0005576">
    <property type="term" value="C:extracellular region"/>
    <property type="evidence" value="ECO:0007669"/>
    <property type="project" value="UniProtKB-SubCell"/>
</dbReference>
<dbReference type="InterPro" id="IPR000719">
    <property type="entry name" value="Prot_kinase_dom"/>
</dbReference>
<dbReference type="EMBL" id="PQFF01000251">
    <property type="protein sequence ID" value="RHZ70234.1"/>
    <property type="molecule type" value="Genomic_DNA"/>
</dbReference>
<sequence length="671" mass="77466">MDAITLNCLVKGDDPYENCFEIEINKTKTINALKKAIKGEQKNTFATIDAHQLKLWKVNISLSESNEKLNLLNNRSHAMIEEGLEGIKLLASEDVQDYFKQPTKKHIHIIVECPPESTISSSQEVQELRERLATLQTSKVISLSSDGWEDFPQLFSRLKEAFDNLRGALDLHKFVISNKEINFFLPKKKFIKFIEMHKCTVNNPIRIFVRQGIKRSYMNTLGALPPPSSIGIPKEWFKRQKTGPFCLNRRPPSAYSTIPVSLFCLTFGKFKDFCEEVPEGVDNLFTYNFCCKMAEFYNSKEDRQLMANKMLSDYFKRPVQPITLYGNRSTDGTICYSSSNTYRELNIEYKCEFCSSNACPHLENCGYYLAFCKEHENHPSFSVTNFPCFLVVISGPYFSVSGAVFSNIAIVDPLTPVYPLVWHKDDEMMVSISRTFRALKKSLQLLDQYYKEVDKLIQENPQTVHPINPSFPKVTIDNKSYSVYINDQVGIYLLWEVVLFDEQDLCKKAYVKAVKKHKYSLDTHQLLAKVGYSPKVLAVSYIPGNWLLVYMEYLDQHSILSQITSILNVHERNSLRITIENIVKYLHNSEHVHGDLREGNILIYQSKNNNFDVKLIDFEWSGKVGFARYSHFMNHIDIQWPDGAEDGKLVTKDHDIFMLNRTFQITNLLQD</sequence>
<comment type="subcellular location">
    <subcellularLocation>
        <location evidence="1">Host cell</location>
    </subcellularLocation>
    <subcellularLocation>
        <location evidence="2">Secreted</location>
    </subcellularLocation>
</comment>
<name>A0A397IA18_9GLOM</name>
<dbReference type="GO" id="GO:0043657">
    <property type="term" value="C:host cell"/>
    <property type="evidence" value="ECO:0007669"/>
    <property type="project" value="UniProtKB-SubCell"/>
</dbReference>
<dbReference type="SUPFAM" id="SSF56112">
    <property type="entry name" value="Protein kinase-like (PK-like)"/>
    <property type="match status" value="1"/>
</dbReference>
<proteinExistence type="predicted"/>
<organism evidence="5 6">
    <name type="scientific">Diversispora epigaea</name>
    <dbReference type="NCBI Taxonomy" id="1348612"/>
    <lineage>
        <taxon>Eukaryota</taxon>
        <taxon>Fungi</taxon>
        <taxon>Fungi incertae sedis</taxon>
        <taxon>Mucoromycota</taxon>
        <taxon>Glomeromycotina</taxon>
        <taxon>Glomeromycetes</taxon>
        <taxon>Diversisporales</taxon>
        <taxon>Diversisporaceae</taxon>
        <taxon>Diversispora</taxon>
    </lineage>
</organism>
<evidence type="ECO:0000256" key="3">
    <source>
        <dbReference type="ARBA" id="ARBA00022525"/>
    </source>
</evidence>
<protein>
    <recommendedName>
        <fullName evidence="4">Protein kinase domain-containing protein</fullName>
    </recommendedName>
</protein>
<dbReference type="GO" id="GO:0004672">
    <property type="term" value="F:protein kinase activity"/>
    <property type="evidence" value="ECO:0007669"/>
    <property type="project" value="InterPro"/>
</dbReference>
<dbReference type="OrthoDB" id="2416192at2759"/>
<dbReference type="InterPro" id="IPR045379">
    <property type="entry name" value="Crinkler_N"/>
</dbReference>
<dbReference type="STRING" id="1348612.A0A397IA18"/>
<dbReference type="Proteomes" id="UP000266861">
    <property type="component" value="Unassembled WGS sequence"/>
</dbReference>